<evidence type="ECO:0000256" key="11">
    <source>
        <dbReference type="HAMAP-Rule" id="MF_00484"/>
    </source>
</evidence>
<proteinExistence type="inferred from homology"/>
<evidence type="ECO:0000256" key="5">
    <source>
        <dbReference type="ARBA" id="ARBA00012588"/>
    </source>
</evidence>
<evidence type="ECO:0000256" key="8">
    <source>
        <dbReference type="ARBA" id="ARBA00022679"/>
    </source>
</evidence>
<dbReference type="InterPro" id="IPR001296">
    <property type="entry name" value="Glyco_trans_1"/>
</dbReference>
<evidence type="ECO:0000259" key="13">
    <source>
        <dbReference type="Pfam" id="PF08323"/>
    </source>
</evidence>
<evidence type="ECO:0000313" key="14">
    <source>
        <dbReference type="EMBL" id="AMO55339.1"/>
    </source>
</evidence>
<dbReference type="NCBIfam" id="NF001903">
    <property type="entry name" value="PRK00654.2-2"/>
    <property type="match status" value="1"/>
</dbReference>
<comment type="catalytic activity">
    <reaction evidence="1 11">
        <text>[(1-&gt;4)-alpha-D-glucosyl](n) + ADP-alpha-D-glucose = [(1-&gt;4)-alpha-D-glucosyl](n+1) + ADP + H(+)</text>
        <dbReference type="Rhea" id="RHEA:18189"/>
        <dbReference type="Rhea" id="RHEA-COMP:9584"/>
        <dbReference type="Rhea" id="RHEA-COMP:9587"/>
        <dbReference type="ChEBI" id="CHEBI:15378"/>
        <dbReference type="ChEBI" id="CHEBI:15444"/>
        <dbReference type="ChEBI" id="CHEBI:57498"/>
        <dbReference type="ChEBI" id="CHEBI:456216"/>
        <dbReference type="EC" id="2.4.1.21"/>
    </reaction>
</comment>
<comment type="pathway">
    <text evidence="3 11">Glycan biosynthesis; glycogen biosynthesis.</text>
</comment>
<dbReference type="Proteomes" id="UP000071065">
    <property type="component" value="Chromosome"/>
</dbReference>
<evidence type="ECO:0000256" key="4">
    <source>
        <dbReference type="ARBA" id="ARBA00010281"/>
    </source>
</evidence>
<evidence type="ECO:0000256" key="2">
    <source>
        <dbReference type="ARBA" id="ARBA00002764"/>
    </source>
</evidence>
<feature type="domain" description="Starch synthase catalytic" evidence="13">
    <location>
        <begin position="14"/>
        <end position="248"/>
    </location>
</feature>
<evidence type="ECO:0000256" key="7">
    <source>
        <dbReference type="ARBA" id="ARBA00022676"/>
    </source>
</evidence>
<dbReference type="InterPro" id="IPR013534">
    <property type="entry name" value="Starch_synth_cat_dom"/>
</dbReference>
<evidence type="ECO:0000256" key="3">
    <source>
        <dbReference type="ARBA" id="ARBA00004964"/>
    </source>
</evidence>
<feature type="binding site" evidence="11">
    <location>
        <position position="27"/>
    </location>
    <ligand>
        <name>ADP-alpha-D-glucose</name>
        <dbReference type="ChEBI" id="CHEBI:57498"/>
    </ligand>
</feature>
<dbReference type="Pfam" id="PF00534">
    <property type="entry name" value="Glycos_transf_1"/>
    <property type="match status" value="1"/>
</dbReference>
<organism evidence="14 15">
    <name type="scientific">Endozoicomonas montiporae CL-33</name>
    <dbReference type="NCBI Taxonomy" id="570277"/>
    <lineage>
        <taxon>Bacteria</taxon>
        <taxon>Pseudomonadati</taxon>
        <taxon>Pseudomonadota</taxon>
        <taxon>Gammaproteobacteria</taxon>
        <taxon>Oceanospirillales</taxon>
        <taxon>Endozoicomonadaceae</taxon>
        <taxon>Endozoicomonas</taxon>
    </lineage>
</organism>
<dbReference type="PANTHER" id="PTHR45825:SF11">
    <property type="entry name" value="ALPHA AMYLASE DOMAIN-CONTAINING PROTEIN"/>
    <property type="match status" value="1"/>
</dbReference>
<evidence type="ECO:0000256" key="6">
    <source>
        <dbReference type="ARBA" id="ARBA00019935"/>
    </source>
</evidence>
<comment type="function">
    <text evidence="2 11">Synthesizes alpha-1,4-glucan chains using ADP-glucose.</text>
</comment>
<dbReference type="GO" id="GO:0009011">
    <property type="term" value="F:alpha-1,4-glucan glucosyltransferase (ADP-glucose donor) activity"/>
    <property type="evidence" value="ECO:0007669"/>
    <property type="project" value="UniProtKB-UniRule"/>
</dbReference>
<dbReference type="InterPro" id="IPR011835">
    <property type="entry name" value="GS/SS"/>
</dbReference>
<evidence type="ECO:0000256" key="9">
    <source>
        <dbReference type="ARBA" id="ARBA00023056"/>
    </source>
</evidence>
<dbReference type="HAMAP" id="MF_00484">
    <property type="entry name" value="Glycogen_synth"/>
    <property type="match status" value="1"/>
</dbReference>
<dbReference type="Pfam" id="PF08323">
    <property type="entry name" value="Glyco_transf_5"/>
    <property type="match status" value="1"/>
</dbReference>
<accession>A0A142B9B3</accession>
<evidence type="ECO:0000256" key="10">
    <source>
        <dbReference type="ARBA" id="ARBA00031722"/>
    </source>
</evidence>
<keyword evidence="9 11" id="KW-0320">Glycogen biosynthesis</keyword>
<comment type="similarity">
    <text evidence="4 11">Belongs to the glycosyltransferase 1 family. Bacterial/plant glycogen synthase subfamily.</text>
</comment>
<gene>
    <name evidence="11 14" type="primary">glgA</name>
    <name evidence="14" type="ORF">EZMO1_1141</name>
</gene>
<sequence length="490" mass="54512">MASNLNSNLNSGLNVVFAVSEFDGIVKTGGLADAAGALAPVMKAAGHQVKVIMPAYRAALAKVPTDSIAGGGVRMNHNETLWFGIRHGQFRGTDVYFIEYDEFFGRGGIYGEGGQGYHDNSRRFAFFSKAVLETCRILGFKPDVVHCHDWQTALLPYYLRIDECGNPFFADTKSLLTIHNAAYQQKTDESQMESLGIGWRYYNPACFEDFGMINILKGGIAFADKINTVSPQYARELLTPLGSHGLMESFKRRETDLSGILNGCDYTQWNPETDALIPAHFSRANRSGKAECKAALQQRIGLPVDHHKPVYGLVSRLAEQKGFDYLIPALWRFLHSDVQVVLLGSGEPHTAAALEELAHAFPDKCRFYNGFENQLAHWIEAGSDFFLMPSLFEPCGLNQIYSLKYGTLPIVRRVGGLSDTVAGFGEHHEQGTGFVFNSTDPNELFDCLQTSLHVYYQHDLFGQMQDNAMSKSFTWEQAADAYCSVYHSLR</sequence>
<evidence type="ECO:0000256" key="1">
    <source>
        <dbReference type="ARBA" id="ARBA00001478"/>
    </source>
</evidence>
<dbReference type="STRING" id="570277.EZMO1_1141"/>
<dbReference type="PANTHER" id="PTHR45825">
    <property type="entry name" value="GRANULE-BOUND STARCH SYNTHASE 1, CHLOROPLASTIC/AMYLOPLASTIC"/>
    <property type="match status" value="1"/>
</dbReference>
<dbReference type="NCBIfam" id="TIGR02095">
    <property type="entry name" value="glgA"/>
    <property type="match status" value="1"/>
</dbReference>
<name>A0A142B9B3_9GAMM</name>
<dbReference type="GO" id="GO:0005978">
    <property type="term" value="P:glycogen biosynthetic process"/>
    <property type="evidence" value="ECO:0007669"/>
    <property type="project" value="UniProtKB-UniRule"/>
</dbReference>
<dbReference type="EC" id="2.4.1.21" evidence="5 11"/>
<evidence type="ECO:0000259" key="12">
    <source>
        <dbReference type="Pfam" id="PF00534"/>
    </source>
</evidence>
<dbReference type="PATRIC" id="fig|570277.3.peg.1246"/>
<keyword evidence="7 11" id="KW-0328">Glycosyltransferase</keyword>
<dbReference type="CDD" id="cd03791">
    <property type="entry name" value="GT5_Glycogen_synthase_DULL1-like"/>
    <property type="match status" value="1"/>
</dbReference>
<dbReference type="UniPathway" id="UPA00164"/>
<dbReference type="EMBL" id="CP013251">
    <property type="protein sequence ID" value="AMO55339.1"/>
    <property type="molecule type" value="Genomic_DNA"/>
</dbReference>
<dbReference type="Gene3D" id="3.40.50.2000">
    <property type="entry name" value="Glycogen Phosphorylase B"/>
    <property type="match status" value="2"/>
</dbReference>
<dbReference type="AlphaFoldDB" id="A0A142B9B3"/>
<dbReference type="KEGG" id="emp:EZMO1_1141"/>
<dbReference type="GO" id="GO:0004373">
    <property type="term" value="F:alpha-1,4-glucan glucosyltransferase (UDP-glucose donor) activity"/>
    <property type="evidence" value="ECO:0007669"/>
    <property type="project" value="InterPro"/>
</dbReference>
<evidence type="ECO:0000313" key="15">
    <source>
        <dbReference type="Proteomes" id="UP000071065"/>
    </source>
</evidence>
<feature type="domain" description="Glycosyl transferase family 1" evidence="12">
    <location>
        <begin position="303"/>
        <end position="446"/>
    </location>
</feature>
<dbReference type="GO" id="GO:0005829">
    <property type="term" value="C:cytosol"/>
    <property type="evidence" value="ECO:0007669"/>
    <property type="project" value="TreeGrafter"/>
</dbReference>
<keyword evidence="8 11" id="KW-0808">Transferase</keyword>
<reference evidence="14 15" key="1">
    <citation type="journal article" date="2016" name="Front. Microbiol.">
        <title>Genomic Insight into the Host-Endosymbiont Relationship of Endozoicomonas montiporae CL-33(T) with its Coral Host.</title>
        <authorList>
            <person name="Ding J.-Y."/>
            <person name="Shiu J.-H."/>
            <person name="Chen W.-M."/>
            <person name="Chiang Y.-R."/>
            <person name="Tang S.-L."/>
        </authorList>
    </citation>
    <scope>NUCLEOTIDE SEQUENCE [LARGE SCALE GENOMIC DNA]</scope>
    <source>
        <strain evidence="14 15">CL-33</strain>
    </source>
</reference>
<dbReference type="SUPFAM" id="SSF53756">
    <property type="entry name" value="UDP-Glycosyltransferase/glycogen phosphorylase"/>
    <property type="match status" value="1"/>
</dbReference>
<protein>
    <recommendedName>
        <fullName evidence="6 11">Glycogen synthase</fullName>
        <ecNumber evidence="5 11">2.4.1.21</ecNumber>
    </recommendedName>
    <alternativeName>
        <fullName evidence="10 11">Starch [bacterial glycogen] synthase</fullName>
    </alternativeName>
</protein>